<reference evidence="2" key="1">
    <citation type="submission" date="2021-01" db="EMBL/GenBank/DDBJ databases">
        <authorList>
            <person name="Corre E."/>
            <person name="Pelletier E."/>
            <person name="Niang G."/>
            <person name="Scheremetjew M."/>
            <person name="Finn R."/>
            <person name="Kale V."/>
            <person name="Holt S."/>
            <person name="Cochrane G."/>
            <person name="Meng A."/>
            <person name="Brown T."/>
            <person name="Cohen L."/>
        </authorList>
    </citation>
    <scope>NUCLEOTIDE SEQUENCE</scope>
    <source>
        <strain evidence="2">DIVA3 518/3/11/1/6</strain>
    </source>
</reference>
<proteinExistence type="predicted"/>
<name>A0A7S4HR88_9EUKA</name>
<protein>
    <submittedName>
        <fullName evidence="2">Uncharacterized protein</fullName>
    </submittedName>
</protein>
<dbReference type="EMBL" id="HBKP01004923">
    <property type="protein sequence ID" value="CAE2206609.1"/>
    <property type="molecule type" value="Transcribed_RNA"/>
</dbReference>
<dbReference type="AlphaFoldDB" id="A0A7S4HR88"/>
<feature type="region of interest" description="Disordered" evidence="1">
    <location>
        <begin position="1"/>
        <end position="76"/>
    </location>
</feature>
<evidence type="ECO:0000313" key="2">
    <source>
        <dbReference type="EMBL" id="CAE2206609.1"/>
    </source>
</evidence>
<gene>
    <name evidence="2" type="ORF">VSP0166_LOCUS3546</name>
</gene>
<sequence>MTASTKQQTKKQNRKNKTTIATPTFDLPKPAFISSTKNTKQGAKTTPGHLASKTKNRRANSVSPVSGKSTNPTPVLIGTEISRPCSVEPSLYSEVCPRRLFVSDFNHSHYADGSYANAPHPSELPPPQF</sequence>
<accession>A0A7S4HR88</accession>
<organism evidence="2">
    <name type="scientific">Vannella robusta</name>
    <dbReference type="NCBI Taxonomy" id="1487602"/>
    <lineage>
        <taxon>Eukaryota</taxon>
        <taxon>Amoebozoa</taxon>
        <taxon>Discosea</taxon>
        <taxon>Flabellinia</taxon>
        <taxon>Vannellidae</taxon>
        <taxon>Vannella</taxon>
    </lineage>
</organism>
<feature type="compositionally biased region" description="Polar residues" evidence="1">
    <location>
        <begin position="33"/>
        <end position="44"/>
    </location>
</feature>
<feature type="compositionally biased region" description="Basic residues" evidence="1">
    <location>
        <begin position="8"/>
        <end position="17"/>
    </location>
</feature>
<feature type="compositionally biased region" description="Polar residues" evidence="1">
    <location>
        <begin position="59"/>
        <end position="73"/>
    </location>
</feature>
<evidence type="ECO:0000256" key="1">
    <source>
        <dbReference type="SAM" id="MobiDB-lite"/>
    </source>
</evidence>